<dbReference type="PROSITE" id="PS50110">
    <property type="entry name" value="RESPONSE_REGULATORY"/>
    <property type="match status" value="1"/>
</dbReference>
<dbReference type="InterPro" id="IPR016032">
    <property type="entry name" value="Sig_transdc_resp-reg_C-effctor"/>
</dbReference>
<dbReference type="Pfam" id="PF00196">
    <property type="entry name" value="GerE"/>
    <property type="match status" value="1"/>
</dbReference>
<evidence type="ECO:0000313" key="5">
    <source>
        <dbReference type="Proteomes" id="UP000638560"/>
    </source>
</evidence>
<keyword evidence="2" id="KW-0597">Phosphoprotein</keyword>
<evidence type="ECO:0000256" key="2">
    <source>
        <dbReference type="PROSITE-ProRule" id="PRU00169"/>
    </source>
</evidence>
<proteinExistence type="predicted"/>
<reference evidence="4 5" key="1">
    <citation type="submission" date="2020-11" db="EMBL/GenBank/DDBJ databases">
        <title>A novel isolate from a Black sea contaminated sediment with potential to produce alkanes: Plantactinospora alkalitolerans sp. nov.</title>
        <authorList>
            <person name="Carro L."/>
            <person name="Veyisoglu A."/>
            <person name="Guven K."/>
            <person name="Schumann P."/>
            <person name="Klenk H.-P."/>
            <person name="Sahin N."/>
        </authorList>
    </citation>
    <scope>NUCLEOTIDE SEQUENCE [LARGE SCALE GENOMIC DNA]</scope>
    <source>
        <strain evidence="4 5">S1510</strain>
    </source>
</reference>
<feature type="domain" description="Response regulatory" evidence="3">
    <location>
        <begin position="5"/>
        <end position="145"/>
    </location>
</feature>
<comment type="caution">
    <text evidence="4">The sequence shown here is derived from an EMBL/GenBank/DDBJ whole genome shotgun (WGS) entry which is preliminary data.</text>
</comment>
<evidence type="ECO:0000256" key="1">
    <source>
        <dbReference type="ARBA" id="ARBA00023125"/>
    </source>
</evidence>
<evidence type="ECO:0000259" key="3">
    <source>
        <dbReference type="PROSITE" id="PS50110"/>
    </source>
</evidence>
<dbReference type="Gene3D" id="3.40.50.2300">
    <property type="match status" value="1"/>
</dbReference>
<keyword evidence="1" id="KW-0238">DNA-binding</keyword>
<protein>
    <submittedName>
        <fullName evidence="4">Response regulator transcription factor</fullName>
    </submittedName>
</protein>
<dbReference type="InterPro" id="IPR001789">
    <property type="entry name" value="Sig_transdc_resp-reg_receiver"/>
</dbReference>
<accession>A0ABS0GVQ1</accession>
<keyword evidence="5" id="KW-1185">Reference proteome</keyword>
<dbReference type="InterPro" id="IPR036388">
    <property type="entry name" value="WH-like_DNA-bd_sf"/>
</dbReference>
<dbReference type="Gene3D" id="1.10.10.10">
    <property type="entry name" value="Winged helix-like DNA-binding domain superfamily/Winged helix DNA-binding domain"/>
    <property type="match status" value="1"/>
</dbReference>
<dbReference type="EMBL" id="JADPUN010000143">
    <property type="protein sequence ID" value="MBF9130014.1"/>
    <property type="molecule type" value="Genomic_DNA"/>
</dbReference>
<dbReference type="Proteomes" id="UP000638560">
    <property type="component" value="Unassembled WGS sequence"/>
</dbReference>
<gene>
    <name evidence="4" type="ORF">I0C86_13750</name>
</gene>
<name>A0ABS0GVQ1_9ACTN</name>
<dbReference type="PANTHER" id="PTHR43214">
    <property type="entry name" value="TWO-COMPONENT RESPONSE REGULATOR"/>
    <property type="match status" value="1"/>
</dbReference>
<feature type="modified residue" description="4-aspartylphosphate" evidence="2">
    <location>
        <position position="58"/>
    </location>
</feature>
<sequence length="220" mass="24857">MTAIHVAVVDNNRFVTDTIGEKLALDGANLTAVCLVERVDELIHALGQGVRVDVVLLDFFLSDGTRAIDNVDRILTAGISLLVISSEPRHHDVIALLQARPRVNFLSTSDLIADIPAAIQRTWNGDVVMKQTTLDEVRSTPRTPRPQLTRREEDVFRLWAMAMPPKSIAIRLGIREDTVRDHLPPIRRKFRDIGRPVDDPIERHWIAIEYGYIPSPRPQR</sequence>
<organism evidence="4 5">
    <name type="scientific">Plantactinospora alkalitolerans</name>
    <dbReference type="NCBI Taxonomy" id="2789879"/>
    <lineage>
        <taxon>Bacteria</taxon>
        <taxon>Bacillati</taxon>
        <taxon>Actinomycetota</taxon>
        <taxon>Actinomycetes</taxon>
        <taxon>Micromonosporales</taxon>
        <taxon>Micromonosporaceae</taxon>
        <taxon>Plantactinospora</taxon>
    </lineage>
</organism>
<dbReference type="RefSeq" id="WP_196201634.1">
    <property type="nucleotide sequence ID" value="NZ_JADPUN010000143.1"/>
</dbReference>
<dbReference type="SUPFAM" id="SSF46894">
    <property type="entry name" value="C-terminal effector domain of the bipartite response regulators"/>
    <property type="match status" value="1"/>
</dbReference>
<dbReference type="InterPro" id="IPR000792">
    <property type="entry name" value="Tscrpt_reg_LuxR_C"/>
</dbReference>
<evidence type="ECO:0000313" key="4">
    <source>
        <dbReference type="EMBL" id="MBF9130014.1"/>
    </source>
</evidence>
<dbReference type="InterPro" id="IPR039420">
    <property type="entry name" value="WalR-like"/>
</dbReference>